<keyword evidence="2" id="KW-0575">Peroxidase</keyword>
<dbReference type="STRING" id="1122204.SAMN05421781_2764"/>
<proteinExistence type="predicted"/>
<dbReference type="Gene3D" id="1.20.1290.10">
    <property type="entry name" value="AhpD-like"/>
    <property type="match status" value="1"/>
</dbReference>
<gene>
    <name evidence="2" type="ORF">SAMN05421781_2764</name>
</gene>
<dbReference type="InterPro" id="IPR003779">
    <property type="entry name" value="CMD-like"/>
</dbReference>
<dbReference type="OrthoDB" id="1683318at2"/>
<protein>
    <submittedName>
        <fullName evidence="2">Uncharacterized conserved protein YurZ, alkylhydroperoxidase/carboxymuconolactone decarboxylase family</fullName>
    </submittedName>
</protein>
<dbReference type="EMBL" id="FNNC01000007">
    <property type="protein sequence ID" value="SDW92668.1"/>
    <property type="molecule type" value="Genomic_DNA"/>
</dbReference>
<keyword evidence="3" id="KW-1185">Reference proteome</keyword>
<organism evidence="2 3">
    <name type="scientific">Marinococcus luteus</name>
    <dbReference type="NCBI Taxonomy" id="1122204"/>
    <lineage>
        <taxon>Bacteria</taxon>
        <taxon>Bacillati</taxon>
        <taxon>Bacillota</taxon>
        <taxon>Bacilli</taxon>
        <taxon>Bacillales</taxon>
        <taxon>Bacillaceae</taxon>
        <taxon>Marinococcus</taxon>
    </lineage>
</organism>
<dbReference type="GO" id="GO:0051920">
    <property type="term" value="F:peroxiredoxin activity"/>
    <property type="evidence" value="ECO:0007669"/>
    <property type="project" value="InterPro"/>
</dbReference>
<sequence length="116" mass="12724">MAVIDAKEILSEYRRGIEQFSESYQEIAKNYNRFTSSAFESGEVSTAQKHLTALAIGVHQGDTTCIVYHMDQCLHHGCSEDEIKEYMGVAAAFGGGESMSEAVTIGLDALQQLNDK</sequence>
<dbReference type="PANTHER" id="PTHR33930:SF2">
    <property type="entry name" value="BLR3452 PROTEIN"/>
    <property type="match status" value="1"/>
</dbReference>
<dbReference type="PANTHER" id="PTHR33930">
    <property type="entry name" value="ALKYL HYDROPEROXIDE REDUCTASE AHPD"/>
    <property type="match status" value="1"/>
</dbReference>
<accession>A0A1H2XJ03</accession>
<dbReference type="InterPro" id="IPR029032">
    <property type="entry name" value="AhpD-like"/>
</dbReference>
<name>A0A1H2XJ03_9BACI</name>
<keyword evidence="2" id="KW-0560">Oxidoreductase</keyword>
<evidence type="ECO:0000259" key="1">
    <source>
        <dbReference type="Pfam" id="PF02627"/>
    </source>
</evidence>
<dbReference type="RefSeq" id="WP_022793909.1">
    <property type="nucleotide sequence ID" value="NZ_FNNC01000007.1"/>
</dbReference>
<dbReference type="Pfam" id="PF02627">
    <property type="entry name" value="CMD"/>
    <property type="match status" value="1"/>
</dbReference>
<evidence type="ECO:0000313" key="3">
    <source>
        <dbReference type="Proteomes" id="UP000199488"/>
    </source>
</evidence>
<dbReference type="AlphaFoldDB" id="A0A1H2XJ03"/>
<evidence type="ECO:0000313" key="2">
    <source>
        <dbReference type="EMBL" id="SDW92668.1"/>
    </source>
</evidence>
<dbReference type="Proteomes" id="UP000199488">
    <property type="component" value="Unassembled WGS sequence"/>
</dbReference>
<reference evidence="2 3" key="1">
    <citation type="submission" date="2016-10" db="EMBL/GenBank/DDBJ databases">
        <authorList>
            <person name="de Groot N.N."/>
        </authorList>
    </citation>
    <scope>NUCLEOTIDE SEQUENCE [LARGE SCALE GENOMIC DNA]</scope>
    <source>
        <strain evidence="2 3">DSM 23126</strain>
    </source>
</reference>
<dbReference type="SUPFAM" id="SSF69118">
    <property type="entry name" value="AhpD-like"/>
    <property type="match status" value="1"/>
</dbReference>
<feature type="domain" description="Carboxymuconolactone decarboxylase-like" evidence="1">
    <location>
        <begin position="26"/>
        <end position="104"/>
    </location>
</feature>